<evidence type="ECO:0000313" key="2">
    <source>
        <dbReference type="Proteomes" id="UP000324800"/>
    </source>
</evidence>
<dbReference type="GO" id="GO:0046403">
    <property type="term" value="F:polynucleotide 3'-phosphatase activity"/>
    <property type="evidence" value="ECO:0007669"/>
    <property type="project" value="TreeGrafter"/>
</dbReference>
<dbReference type="InterPro" id="IPR036412">
    <property type="entry name" value="HAD-like_sf"/>
</dbReference>
<gene>
    <name evidence="1" type="ORF">EZS28_019150</name>
</gene>
<evidence type="ECO:0000313" key="1">
    <source>
        <dbReference type="EMBL" id="KAA6385323.1"/>
    </source>
</evidence>
<comment type="caution">
    <text evidence="1">The sequence shown here is derived from an EMBL/GenBank/DDBJ whole genome shotgun (WGS) entry which is preliminary data.</text>
</comment>
<reference evidence="1 2" key="1">
    <citation type="submission" date="2019-03" db="EMBL/GenBank/DDBJ databases">
        <title>Single cell metagenomics reveals metabolic interactions within the superorganism composed of flagellate Streblomastix strix and complex community of Bacteroidetes bacteria on its surface.</title>
        <authorList>
            <person name="Treitli S.C."/>
            <person name="Kolisko M."/>
            <person name="Husnik F."/>
            <person name="Keeling P."/>
            <person name="Hampl V."/>
        </authorList>
    </citation>
    <scope>NUCLEOTIDE SEQUENCE [LARGE SCALE GENOMIC DNA]</scope>
    <source>
        <strain evidence="1">ST1C</strain>
    </source>
</reference>
<dbReference type="GO" id="GO:0006281">
    <property type="term" value="P:DNA repair"/>
    <property type="evidence" value="ECO:0007669"/>
    <property type="project" value="TreeGrafter"/>
</dbReference>
<sequence>MSKSATKKKAASGKAPDGWEVHNGTFYKIMNETSTQKVAGFDFDGTLAKTKSGAKFTTGPDDWEFWDVSVPETLKAKLKAGFRLVIFSNQMGVIKDKTTPKNVATQFENLRKAVDPDIKIDMFFATQEDGDRKPSVGMWDLFVELCCGGVEPELKDCIYVGDGAGRIAGAGQRGGKKDFSCSDRKFAFNVGMQFQTPEEFFLHAPIAKKFEFDGFDPLTLKEDALLFPKLASDSPMNKNPSPETIAKDPKTKQELVVLVGSPASGKSTFTKKYFIPCGYIHVNRDTLGDIKKCISACDTGLRSGKSVVIDNTNPKSEDRKTFIQQAKSKGISVRMFYFPSSFDRVQHVNTFRERLLGTEAPHIPTIALCMFFKNLVVPESAVKEGVDEVIEVAFVPEFGSENDRRLFYHKS</sequence>
<dbReference type="PANTHER" id="PTHR12083:SF9">
    <property type="entry name" value="BIFUNCTIONAL POLYNUCLEOTIDE PHOSPHATASE_KINASE"/>
    <property type="match status" value="1"/>
</dbReference>
<dbReference type="SUPFAM" id="SSF56784">
    <property type="entry name" value="HAD-like"/>
    <property type="match status" value="1"/>
</dbReference>
<dbReference type="GO" id="GO:0003690">
    <property type="term" value="F:double-stranded DNA binding"/>
    <property type="evidence" value="ECO:0007669"/>
    <property type="project" value="TreeGrafter"/>
</dbReference>
<keyword evidence="1" id="KW-0418">Kinase</keyword>
<dbReference type="InterPro" id="IPR006551">
    <property type="entry name" value="Polynucleotide_phosphatase"/>
</dbReference>
<dbReference type="Pfam" id="PF08645">
    <property type="entry name" value="PNK3P"/>
    <property type="match status" value="1"/>
</dbReference>
<dbReference type="SUPFAM" id="SSF52540">
    <property type="entry name" value="P-loop containing nucleoside triphosphate hydrolases"/>
    <property type="match status" value="1"/>
</dbReference>
<dbReference type="Proteomes" id="UP000324800">
    <property type="component" value="Unassembled WGS sequence"/>
</dbReference>
<dbReference type="EMBL" id="SNRW01005314">
    <property type="protein sequence ID" value="KAA6385323.1"/>
    <property type="molecule type" value="Genomic_DNA"/>
</dbReference>
<dbReference type="InterPro" id="IPR006549">
    <property type="entry name" value="HAD-SF_hydro_IIIA"/>
</dbReference>
<dbReference type="OrthoDB" id="19045at2759"/>
<dbReference type="Gene3D" id="3.40.50.300">
    <property type="entry name" value="P-loop containing nucleotide triphosphate hydrolases"/>
    <property type="match status" value="1"/>
</dbReference>
<dbReference type="AlphaFoldDB" id="A0A5J4VSL9"/>
<organism evidence="1 2">
    <name type="scientific">Streblomastix strix</name>
    <dbReference type="NCBI Taxonomy" id="222440"/>
    <lineage>
        <taxon>Eukaryota</taxon>
        <taxon>Metamonada</taxon>
        <taxon>Preaxostyla</taxon>
        <taxon>Oxymonadida</taxon>
        <taxon>Streblomastigidae</taxon>
        <taxon>Streblomastix</taxon>
    </lineage>
</organism>
<dbReference type="NCBIfam" id="TIGR01662">
    <property type="entry name" value="HAD-SF-IIIA"/>
    <property type="match status" value="1"/>
</dbReference>
<dbReference type="FunFam" id="3.40.50.300:FF:000737">
    <property type="entry name" value="Bifunctional polynucleotide phosphatase/kinase"/>
    <property type="match status" value="1"/>
</dbReference>
<protein>
    <submittedName>
        <fullName evidence="1">Putative Bifunctional polynucleotide phosphatase/kinase</fullName>
    </submittedName>
</protein>
<dbReference type="Gene3D" id="3.40.50.1000">
    <property type="entry name" value="HAD superfamily/HAD-like"/>
    <property type="match status" value="1"/>
</dbReference>
<proteinExistence type="predicted"/>
<dbReference type="NCBIfam" id="TIGR01664">
    <property type="entry name" value="DNA-3'-Pase"/>
    <property type="match status" value="1"/>
</dbReference>
<keyword evidence="1" id="KW-0808">Transferase</keyword>
<dbReference type="InterPro" id="IPR027417">
    <property type="entry name" value="P-loop_NTPase"/>
</dbReference>
<dbReference type="InterPro" id="IPR013954">
    <property type="entry name" value="PNK3P"/>
</dbReference>
<name>A0A5J4VSL9_9EUKA</name>
<dbReference type="InterPro" id="IPR023214">
    <property type="entry name" value="HAD_sf"/>
</dbReference>
<dbReference type="GO" id="GO:0046404">
    <property type="term" value="F:ATP-dependent polydeoxyribonucleotide 5'-hydroxyl-kinase activity"/>
    <property type="evidence" value="ECO:0007669"/>
    <property type="project" value="TreeGrafter"/>
</dbReference>
<dbReference type="PANTHER" id="PTHR12083">
    <property type="entry name" value="BIFUNCTIONAL POLYNUCLEOTIDE PHOSPHATASE/KINASE"/>
    <property type="match status" value="1"/>
</dbReference>
<accession>A0A5J4VSL9</accession>